<keyword evidence="2" id="KW-1185">Reference proteome</keyword>
<sequence>MPYIGISTSKILSEEQKDALKSELGRKISVIPGKTEAKLMVDISDGHSMYFAGGKRELAFLDVRCYGSTEFENKKAFTEAAFTAVQQTTGLPQDGIYLSYGEFANWGTLGSMK</sequence>
<name>A0A923LVD6_9FIRM</name>
<comment type="caution">
    <text evidence="1">The sequence shown here is derived from an EMBL/GenBank/DDBJ whole genome shotgun (WGS) entry which is preliminary data.</text>
</comment>
<dbReference type="InterPro" id="IPR001398">
    <property type="entry name" value="Macrophage_inhib_fac"/>
</dbReference>
<reference evidence="1" key="1">
    <citation type="submission" date="2020-08" db="EMBL/GenBank/DDBJ databases">
        <title>Genome public.</title>
        <authorList>
            <person name="Liu C."/>
            <person name="Sun Q."/>
        </authorList>
    </citation>
    <scope>NUCLEOTIDE SEQUENCE</scope>
    <source>
        <strain evidence="1">NSJ-28</strain>
    </source>
</reference>
<dbReference type="AlphaFoldDB" id="A0A923LVD6"/>
<proteinExistence type="predicted"/>
<dbReference type="EMBL" id="JACOPL010000004">
    <property type="protein sequence ID" value="MBC5724840.1"/>
    <property type="molecule type" value="Genomic_DNA"/>
</dbReference>
<dbReference type="Pfam" id="PF01187">
    <property type="entry name" value="MIF"/>
    <property type="match status" value="1"/>
</dbReference>
<gene>
    <name evidence="1" type="ORF">H8S45_05135</name>
</gene>
<dbReference type="InterPro" id="IPR014347">
    <property type="entry name" value="Tautomerase/MIF_sf"/>
</dbReference>
<evidence type="ECO:0000313" key="1">
    <source>
        <dbReference type="EMBL" id="MBC5724840.1"/>
    </source>
</evidence>
<evidence type="ECO:0000313" key="2">
    <source>
        <dbReference type="Proteomes" id="UP000606499"/>
    </source>
</evidence>
<accession>A0A923LVD6</accession>
<protein>
    <recommendedName>
        <fullName evidence="3">Macrophage migration inhibitory factor (MIF)</fullName>
    </recommendedName>
</protein>
<dbReference type="RefSeq" id="WP_107630603.1">
    <property type="nucleotide sequence ID" value="NZ_JACOPL010000004.1"/>
</dbReference>
<evidence type="ECO:0008006" key="3">
    <source>
        <dbReference type="Google" id="ProtNLM"/>
    </source>
</evidence>
<dbReference type="SUPFAM" id="SSF55331">
    <property type="entry name" value="Tautomerase/MIF"/>
    <property type="match status" value="1"/>
</dbReference>
<dbReference type="Gene3D" id="3.30.429.10">
    <property type="entry name" value="Macrophage Migration Inhibitory Factor"/>
    <property type="match status" value="1"/>
</dbReference>
<organism evidence="1 2">
    <name type="scientific">Agathobaculum faecis</name>
    <dbReference type="NCBI Taxonomy" id="2763013"/>
    <lineage>
        <taxon>Bacteria</taxon>
        <taxon>Bacillati</taxon>
        <taxon>Bacillota</taxon>
        <taxon>Clostridia</taxon>
        <taxon>Eubacteriales</taxon>
        <taxon>Butyricicoccaceae</taxon>
        <taxon>Agathobaculum</taxon>
    </lineage>
</organism>
<dbReference type="Proteomes" id="UP000606499">
    <property type="component" value="Unassembled WGS sequence"/>
</dbReference>